<keyword evidence="3" id="KW-1185">Reference proteome</keyword>
<proteinExistence type="predicted"/>
<feature type="transmembrane region" description="Helical" evidence="1">
    <location>
        <begin position="12"/>
        <end position="31"/>
    </location>
</feature>
<dbReference type="EMBL" id="CP048836">
    <property type="protein sequence ID" value="QID18991.1"/>
    <property type="molecule type" value="Genomic_DNA"/>
</dbReference>
<dbReference type="Proteomes" id="UP000501991">
    <property type="component" value="Chromosome"/>
</dbReference>
<accession>A0A6C1B5M5</accession>
<dbReference type="KEGG" id="azq:G3580_16020"/>
<gene>
    <name evidence="2" type="ORF">G3580_16020</name>
</gene>
<feature type="transmembrane region" description="Helical" evidence="1">
    <location>
        <begin position="201"/>
        <end position="219"/>
    </location>
</feature>
<feature type="transmembrane region" description="Helical" evidence="1">
    <location>
        <begin position="122"/>
        <end position="141"/>
    </location>
</feature>
<feature type="transmembrane region" description="Helical" evidence="1">
    <location>
        <begin position="297"/>
        <end position="316"/>
    </location>
</feature>
<feature type="transmembrane region" description="Helical" evidence="1">
    <location>
        <begin position="92"/>
        <end position="110"/>
    </location>
</feature>
<dbReference type="AlphaFoldDB" id="A0A6C1B5M5"/>
<organism evidence="2 3">
    <name type="scientific">Nitrogeniibacter mangrovi</name>
    <dbReference type="NCBI Taxonomy" id="2016596"/>
    <lineage>
        <taxon>Bacteria</taxon>
        <taxon>Pseudomonadati</taxon>
        <taxon>Pseudomonadota</taxon>
        <taxon>Betaproteobacteria</taxon>
        <taxon>Rhodocyclales</taxon>
        <taxon>Zoogloeaceae</taxon>
        <taxon>Nitrogeniibacter</taxon>
    </lineage>
</organism>
<feature type="transmembrane region" description="Helical" evidence="1">
    <location>
        <begin position="69"/>
        <end position="86"/>
    </location>
</feature>
<evidence type="ECO:0000313" key="2">
    <source>
        <dbReference type="EMBL" id="QID18991.1"/>
    </source>
</evidence>
<keyword evidence="1" id="KW-1133">Transmembrane helix</keyword>
<feature type="transmembrane region" description="Helical" evidence="1">
    <location>
        <begin position="264"/>
        <end position="285"/>
    </location>
</feature>
<sequence length="356" mass="37856">MTDLAPRWRIPLLVAGFAGLVTGVLAGLWRLGWPMPALAAGAPHGVLMMCAFFGTLISLERAVAIGRRWAYAAPLIGGVAGLMLIAGLPVRLAAGAFAVAGLCFVAASWTAQRRQRALHTRVLTLGAVHWLVGVLLLLGTGEVTQAQWWWLGFLIVTIAGERLELSRLVRVSRGMQRGFVLIIAALTLAAAVAALPLGERLFGLSLIALALWLLRQDVARRTVRSRGLTRYIALCLLSGYVWLLVGGTLLLGAPQPGQPGWDSAVHALTIGFVLAMVFGHAPIIFPAVLRRKLPYHWGFYVPLIGLHLTLAARIAGDLAGRFPVRADGALGNALSVALFLLMMAAAMIAARPGSTS</sequence>
<name>A0A6C1B5M5_9RHOO</name>
<evidence type="ECO:0000256" key="1">
    <source>
        <dbReference type="SAM" id="Phobius"/>
    </source>
</evidence>
<evidence type="ECO:0008006" key="4">
    <source>
        <dbReference type="Google" id="ProtNLM"/>
    </source>
</evidence>
<protein>
    <recommendedName>
        <fullName evidence="4">NnrS family protein</fullName>
    </recommendedName>
</protein>
<feature type="transmembrane region" description="Helical" evidence="1">
    <location>
        <begin position="231"/>
        <end position="252"/>
    </location>
</feature>
<feature type="transmembrane region" description="Helical" evidence="1">
    <location>
        <begin position="37"/>
        <end position="57"/>
    </location>
</feature>
<feature type="transmembrane region" description="Helical" evidence="1">
    <location>
        <begin position="147"/>
        <end position="165"/>
    </location>
</feature>
<dbReference type="RefSeq" id="WP_173767181.1">
    <property type="nucleotide sequence ID" value="NZ_CP048836.1"/>
</dbReference>
<feature type="transmembrane region" description="Helical" evidence="1">
    <location>
        <begin position="177"/>
        <end position="195"/>
    </location>
</feature>
<feature type="transmembrane region" description="Helical" evidence="1">
    <location>
        <begin position="328"/>
        <end position="350"/>
    </location>
</feature>
<keyword evidence="1" id="KW-0472">Membrane</keyword>
<keyword evidence="1" id="KW-0812">Transmembrane</keyword>
<evidence type="ECO:0000313" key="3">
    <source>
        <dbReference type="Proteomes" id="UP000501991"/>
    </source>
</evidence>
<reference evidence="2 3" key="1">
    <citation type="submission" date="2020-02" db="EMBL/GenBank/DDBJ databases">
        <title>Nitrogenibacter mangrovi gen. nov., sp. nov. isolated from mangrove sediment, a denitrifying betaproteobacterium.</title>
        <authorList>
            <person name="Liao H."/>
            <person name="Tian Y."/>
        </authorList>
    </citation>
    <scope>NUCLEOTIDE SEQUENCE [LARGE SCALE GENOMIC DNA]</scope>
    <source>
        <strain evidence="2 3">M9-3-2</strain>
    </source>
</reference>